<evidence type="ECO:0000313" key="2">
    <source>
        <dbReference type="Proteomes" id="UP000030762"/>
    </source>
</evidence>
<dbReference type="GeneID" id="19942464"/>
<dbReference type="OrthoDB" id="67308at2759"/>
<organism evidence="1 2">
    <name type="scientific">Saprolegnia diclina (strain VS20)</name>
    <dbReference type="NCBI Taxonomy" id="1156394"/>
    <lineage>
        <taxon>Eukaryota</taxon>
        <taxon>Sar</taxon>
        <taxon>Stramenopiles</taxon>
        <taxon>Oomycota</taxon>
        <taxon>Saprolegniomycetes</taxon>
        <taxon>Saprolegniales</taxon>
        <taxon>Saprolegniaceae</taxon>
        <taxon>Saprolegnia</taxon>
    </lineage>
</organism>
<sequence length="246" mass="27739">MPTPVPTSKELQALKREELQRTSIVVGYDRLDYATAGKEMTALATTYQRLTPEEIAHRQHIKTDNRARHFDVGDMNEPGLSYETSNAQEDPTGQLHKYTAKLNVEAKGMLMRTSATFGYAKPVLSTSTKDATQWSRPAMDRAIAMRQETRKLTGPKKCPFEFGDDAIEYVSTAKGTMNFDPKDAKCAVMAAEVKDELRKCHFEFGCDARSYSTSSNVPEIDPELYRQMAKKQVPLHDPRKNSVFFS</sequence>
<dbReference type="RefSeq" id="XP_008605503.1">
    <property type="nucleotide sequence ID" value="XM_008607281.1"/>
</dbReference>
<dbReference type="eggNOG" id="ENOG502S6P2">
    <property type="taxonomic scope" value="Eukaryota"/>
</dbReference>
<name>T0QRA0_SAPDV</name>
<keyword evidence="2" id="KW-1185">Reference proteome</keyword>
<dbReference type="OMA" id="ENINKAC"/>
<dbReference type="AlphaFoldDB" id="T0QRA0"/>
<accession>T0QRA0</accession>
<proteinExistence type="predicted"/>
<gene>
    <name evidence="1" type="ORF">SDRG_01737</name>
</gene>
<dbReference type="InParanoid" id="T0QRA0"/>
<dbReference type="VEuPathDB" id="FungiDB:SDRG_01737"/>
<dbReference type="EMBL" id="JH767135">
    <property type="protein sequence ID" value="EQC40659.1"/>
    <property type="molecule type" value="Genomic_DNA"/>
</dbReference>
<reference evidence="1 2" key="1">
    <citation type="submission" date="2012-04" db="EMBL/GenBank/DDBJ databases">
        <title>The Genome Sequence of Saprolegnia declina VS20.</title>
        <authorList>
            <consortium name="The Broad Institute Genome Sequencing Platform"/>
            <person name="Russ C."/>
            <person name="Nusbaum C."/>
            <person name="Tyler B."/>
            <person name="van West P."/>
            <person name="Dieguez-Uribeondo J."/>
            <person name="de Bruijn I."/>
            <person name="Tripathy S."/>
            <person name="Jiang R."/>
            <person name="Young S.K."/>
            <person name="Zeng Q."/>
            <person name="Gargeya S."/>
            <person name="Fitzgerald M."/>
            <person name="Haas B."/>
            <person name="Abouelleil A."/>
            <person name="Alvarado L."/>
            <person name="Arachchi H.M."/>
            <person name="Berlin A."/>
            <person name="Chapman S.B."/>
            <person name="Goldberg J."/>
            <person name="Griggs A."/>
            <person name="Gujja S."/>
            <person name="Hansen M."/>
            <person name="Howarth C."/>
            <person name="Imamovic A."/>
            <person name="Larimer J."/>
            <person name="McCowen C."/>
            <person name="Montmayeur A."/>
            <person name="Murphy C."/>
            <person name="Neiman D."/>
            <person name="Pearson M."/>
            <person name="Priest M."/>
            <person name="Roberts A."/>
            <person name="Saif S."/>
            <person name="Shea T."/>
            <person name="Sisk P."/>
            <person name="Sykes S."/>
            <person name="Wortman J."/>
            <person name="Nusbaum C."/>
            <person name="Birren B."/>
        </authorList>
    </citation>
    <scope>NUCLEOTIDE SEQUENCE [LARGE SCALE GENOMIC DNA]</scope>
    <source>
        <strain evidence="1 2">VS20</strain>
    </source>
</reference>
<dbReference type="Proteomes" id="UP000030762">
    <property type="component" value="Unassembled WGS sequence"/>
</dbReference>
<protein>
    <submittedName>
        <fullName evidence="1">Uncharacterized protein</fullName>
    </submittedName>
</protein>
<evidence type="ECO:0000313" key="1">
    <source>
        <dbReference type="EMBL" id="EQC40659.1"/>
    </source>
</evidence>